<dbReference type="AlphaFoldDB" id="E6U891"/>
<dbReference type="EMBL" id="CP002400">
    <property type="protein sequence ID" value="ADU27110.1"/>
    <property type="molecule type" value="Genomic_DNA"/>
</dbReference>
<dbReference type="Proteomes" id="UP000001551">
    <property type="component" value="Chromosome"/>
</dbReference>
<keyword evidence="2" id="KW-1133">Transmembrane helix</keyword>
<name>E6U891_ETHHY</name>
<feature type="compositionally biased region" description="Acidic residues" evidence="1">
    <location>
        <begin position="52"/>
        <end position="84"/>
    </location>
</feature>
<proteinExistence type="predicted"/>
<keyword evidence="2" id="KW-0472">Membrane</keyword>
<dbReference type="HOGENOM" id="CLU_1169253_0_0_9"/>
<protein>
    <submittedName>
        <fullName evidence="3">Uncharacterized protein</fullName>
    </submittedName>
</protein>
<feature type="region of interest" description="Disordered" evidence="1">
    <location>
        <begin position="43"/>
        <end position="125"/>
    </location>
</feature>
<reference evidence="3 4" key="1">
    <citation type="submission" date="2010-12" db="EMBL/GenBank/DDBJ databases">
        <title>Complete sequence of Ethanoligenens harbinense YUAN-3.</title>
        <authorList>
            <person name="Lucas S."/>
            <person name="Copeland A."/>
            <person name="Lapidus A."/>
            <person name="Cheng J.-F."/>
            <person name="Bruce D."/>
            <person name="Goodwin L."/>
            <person name="Pitluck S."/>
            <person name="Chertkov O."/>
            <person name="Misra M."/>
            <person name="Detter J.C."/>
            <person name="Han C."/>
            <person name="Tapia R."/>
            <person name="Land M."/>
            <person name="Hauser L."/>
            <person name="Jeffries C."/>
            <person name="Kyrpides N."/>
            <person name="Ivanova N."/>
            <person name="Mikhailova N."/>
            <person name="Wang A."/>
            <person name="Mouttaki H."/>
            <person name="He Z."/>
            <person name="Zhou J."/>
            <person name="Hemme C.L."/>
            <person name="Woyke T."/>
        </authorList>
    </citation>
    <scope>NUCLEOTIDE SEQUENCE [LARGE SCALE GENOMIC DNA]</scope>
    <source>
        <strain evidence="4">DSM 18485 / JCM 12961 / CGMCC 1.5033 / YUAN-3</strain>
    </source>
</reference>
<feature type="transmembrane region" description="Helical" evidence="2">
    <location>
        <begin position="161"/>
        <end position="183"/>
    </location>
</feature>
<dbReference type="STRING" id="663278.Ethha_1574"/>
<sequence length="237" mass="25402">MRPNTLIWPNCCGWTDNLYGSVTADDAFRDEESAFFTEDVEDGCTETVLPPSDEDVSGEDEGPMPEELPDGVDGSGLEEADGSEEGTPVPVWETEAEDDSDDAVRLDAGTLPEPPPDETARDPDDAAETPLLFFCDVSEPTAAELTDGTEAPDVLPGTLRIWYAGICTMTLMMITAAITPLAAKIRPTCPLGVPARRRRRAPNAAARSLIAESICLNFCIVEPLPPGCFSASRNQPL</sequence>
<evidence type="ECO:0000313" key="3">
    <source>
        <dbReference type="EMBL" id="ADU27110.1"/>
    </source>
</evidence>
<evidence type="ECO:0000256" key="1">
    <source>
        <dbReference type="SAM" id="MobiDB-lite"/>
    </source>
</evidence>
<evidence type="ECO:0000256" key="2">
    <source>
        <dbReference type="SAM" id="Phobius"/>
    </source>
</evidence>
<dbReference type="RefSeq" id="WP_013485465.1">
    <property type="nucleotide sequence ID" value="NC_014828.1"/>
</dbReference>
<dbReference type="KEGG" id="eha:Ethha_1574"/>
<organism evidence="3 4">
    <name type="scientific">Ethanoligenens harbinense (strain DSM 18485 / JCM 12961 / CGMCC 1.5033 / YUAN-3)</name>
    <dbReference type="NCBI Taxonomy" id="663278"/>
    <lineage>
        <taxon>Bacteria</taxon>
        <taxon>Bacillati</taxon>
        <taxon>Bacillota</taxon>
        <taxon>Clostridia</taxon>
        <taxon>Eubacteriales</taxon>
        <taxon>Oscillospiraceae</taxon>
        <taxon>Ethanoligenens</taxon>
    </lineage>
</organism>
<keyword evidence="4" id="KW-1185">Reference proteome</keyword>
<gene>
    <name evidence="3" type="ordered locus">Ethha_1574</name>
</gene>
<keyword evidence="2" id="KW-0812">Transmembrane</keyword>
<accession>E6U891</accession>
<evidence type="ECO:0000313" key="4">
    <source>
        <dbReference type="Proteomes" id="UP000001551"/>
    </source>
</evidence>